<feature type="region of interest" description="Disordered" evidence="2">
    <location>
        <begin position="139"/>
        <end position="198"/>
    </location>
</feature>
<keyword evidence="4" id="KW-1185">Reference proteome</keyword>
<evidence type="ECO:0000313" key="3">
    <source>
        <dbReference type="EMBL" id="KAL3701887.1"/>
    </source>
</evidence>
<comment type="caution">
    <text evidence="3">The sequence shown here is derived from an EMBL/GenBank/DDBJ whole genome shotgun (WGS) entry which is preliminary data.</text>
</comment>
<evidence type="ECO:0000313" key="4">
    <source>
        <dbReference type="Proteomes" id="UP001633002"/>
    </source>
</evidence>
<evidence type="ECO:0000256" key="1">
    <source>
        <dbReference type="SAM" id="Coils"/>
    </source>
</evidence>
<protein>
    <submittedName>
        <fullName evidence="3">Uncharacterized protein</fullName>
    </submittedName>
</protein>
<feature type="coiled-coil region" evidence="1">
    <location>
        <begin position="410"/>
        <end position="437"/>
    </location>
</feature>
<feature type="compositionally biased region" description="Polar residues" evidence="2">
    <location>
        <begin position="157"/>
        <end position="166"/>
    </location>
</feature>
<dbReference type="AlphaFoldDB" id="A0ABD3IGL1"/>
<organism evidence="3 4">
    <name type="scientific">Riccia sorocarpa</name>
    <dbReference type="NCBI Taxonomy" id="122646"/>
    <lineage>
        <taxon>Eukaryota</taxon>
        <taxon>Viridiplantae</taxon>
        <taxon>Streptophyta</taxon>
        <taxon>Embryophyta</taxon>
        <taxon>Marchantiophyta</taxon>
        <taxon>Marchantiopsida</taxon>
        <taxon>Marchantiidae</taxon>
        <taxon>Marchantiales</taxon>
        <taxon>Ricciaceae</taxon>
        <taxon>Riccia</taxon>
    </lineage>
</organism>
<dbReference type="Proteomes" id="UP001633002">
    <property type="component" value="Unassembled WGS sequence"/>
</dbReference>
<name>A0ABD3IGL1_9MARC</name>
<feature type="region of interest" description="Disordered" evidence="2">
    <location>
        <begin position="330"/>
        <end position="372"/>
    </location>
</feature>
<keyword evidence="1" id="KW-0175">Coiled coil</keyword>
<feature type="region of interest" description="Disordered" evidence="2">
    <location>
        <begin position="384"/>
        <end position="409"/>
    </location>
</feature>
<sequence length="639" mass="70815">MADAPSPSKATQPQPTPRVRRRGDQSDEPVGPDEVINVHNVHHLVTHDMIMSVFPAEVVINGNRRDFKEDARRGRIQMMIDCTSDVMVEAVSEGYPVYMRADFEKKGLPARGKETEFALIFVKLLYARGVLGRTVDFSRLPADESGSTPRRVRPRYTLTTVPSITPSGDGGGSASGSQAPIVPFGEGPSSQSSNQRSWLGPPDRDAILNWIDSGPFFLVDRRAYEAARLRLVETDAEEARLRSQLAQARDAEKAAEQALHLSSTSVGELTVRVSSADLRIACLSEEITEKDARIRELELELIGVNEDLAVERADRADMIDQLDEAQAAAGWDPEVVGDNGVGQQGEIPQPEVPSQPAQAHLSQAQAGTSNPVAQAGTSYAVAGTSNAQTETSNAQAGTSNAQAQADGPPLTEDQKLVINLQAQIASLNERLGTTEEALEIERCRNFADGSERSAWEWEKTILERRLEICTQERDNRVDMKMVVVRGQKSMWPPGKREEWNAANNSGDLYKIRRFFPGWAPLPETQGGTIGLYERIYQAGQPLFARLEHIDRCQERDERDFANVRLQPEDMTPTYHLRERAIDLMHYYLCPSRASSGTYAEYGEDVYEVVPSYWPPECFNFKKHFQGALVELHGGTANPQ</sequence>
<feature type="compositionally biased region" description="Polar residues" evidence="2">
    <location>
        <begin position="355"/>
        <end position="372"/>
    </location>
</feature>
<feature type="compositionally biased region" description="Polar residues" evidence="2">
    <location>
        <begin position="384"/>
        <end position="403"/>
    </location>
</feature>
<feature type="compositionally biased region" description="Polar residues" evidence="2">
    <location>
        <begin position="188"/>
        <end position="197"/>
    </location>
</feature>
<accession>A0ABD3IGL1</accession>
<proteinExistence type="predicted"/>
<dbReference type="EMBL" id="JBJQOH010000001">
    <property type="protein sequence ID" value="KAL3701887.1"/>
    <property type="molecule type" value="Genomic_DNA"/>
</dbReference>
<evidence type="ECO:0000256" key="2">
    <source>
        <dbReference type="SAM" id="MobiDB-lite"/>
    </source>
</evidence>
<feature type="region of interest" description="Disordered" evidence="2">
    <location>
        <begin position="1"/>
        <end position="33"/>
    </location>
</feature>
<feature type="coiled-coil region" evidence="1">
    <location>
        <begin position="231"/>
        <end position="300"/>
    </location>
</feature>
<reference evidence="3 4" key="1">
    <citation type="submission" date="2024-09" db="EMBL/GenBank/DDBJ databases">
        <title>Chromosome-scale assembly of Riccia sorocarpa.</title>
        <authorList>
            <person name="Paukszto L."/>
        </authorList>
    </citation>
    <scope>NUCLEOTIDE SEQUENCE [LARGE SCALE GENOMIC DNA]</scope>
    <source>
        <strain evidence="3">LP-2024</strain>
        <tissue evidence="3">Aerial parts of the thallus</tissue>
    </source>
</reference>
<gene>
    <name evidence="3" type="ORF">R1sor_019909</name>
</gene>